<dbReference type="RefSeq" id="XP_038060753.1">
    <property type="nucleotide sequence ID" value="XM_038204825.1"/>
</dbReference>
<dbReference type="InterPro" id="IPR026906">
    <property type="entry name" value="LRR_5"/>
</dbReference>
<dbReference type="PANTHER" id="PTHR45712">
    <property type="entry name" value="AGAP008170-PA"/>
    <property type="match status" value="1"/>
</dbReference>
<name>A0A914AAF7_PATMI</name>
<accession>A0A914AAF7</accession>
<dbReference type="InterPro" id="IPR050333">
    <property type="entry name" value="SLRP"/>
</dbReference>
<dbReference type="InterPro" id="IPR001611">
    <property type="entry name" value="Leu-rich_rpt"/>
</dbReference>
<sequence length="680" mass="76599">MSNRSFLRLPVVCILSQLYFYFILCRPTLACPVRCDCEVKGEVNCTDVNLEGLPSSDLPSNIHFLYLGSNFISSVNEDDFQDLSDLKQLHLARNRISQLQTSAFRPLQILQVLDLRFNRINQIPDDAFTGLVSLIELNLGGNGIGSISRDAFAEMQSLEVLNLSDSNLRVSGLPAGLFQGARNLKWLDIEGSELRRVPNGMFEHLSNLTYLDLSWNRGIDLDMPSLFSSLRSMQTLIMEGCELSFLEPWSFAGLTSMIDLQLSFNALQEALPLALFEKTPHLRRIRLSNNSLTHLHERLFDSIDNLQYLEVLNNPWHCGCGLLGLRARWSYQLPVFFQRGLVCQSPEPFHGRDLWSLPLHELYDFCASGIKEMSTITLRGKGEGLQSLDCPVHAGTNIAWFTPNNEYITTHNVAIGNDPNQQNLSHRLLANGTLLVDSIQLGTYVCTVTLSDGSYIVGGVQVDIVPLKSPGPPQINNQSNLHFLLAFAVLIILGIVALAAWVAYRIRRRYSRRRYDSLSKEHALIEMRPPAQIHPEQTDYDYDYAYAHPRARLDLTSHESPYAVGGLCEERRLNVGRSLVPRCRPISRSMHERGPRYYNDCVRAALPRTSHTISTGEVNGYITPSQITAYTMSVRSWKSQGQDLTSRVGKFQNPNCNCVSLSPPNISRPDSSDHRYLEIV</sequence>
<evidence type="ECO:0000313" key="5">
    <source>
        <dbReference type="EnsemblMetazoa" id="XP_038060753.1"/>
    </source>
</evidence>
<protein>
    <submittedName>
        <fullName evidence="5">Uncharacterized protein</fullName>
    </submittedName>
</protein>
<dbReference type="InterPro" id="IPR032675">
    <property type="entry name" value="LRR_dom_sf"/>
</dbReference>
<dbReference type="SMART" id="SM00369">
    <property type="entry name" value="LRR_TYP"/>
    <property type="match status" value="10"/>
</dbReference>
<dbReference type="InterPro" id="IPR003591">
    <property type="entry name" value="Leu-rich_rpt_typical-subtyp"/>
</dbReference>
<dbReference type="AlphaFoldDB" id="A0A914AAF7"/>
<dbReference type="Gene3D" id="3.80.10.10">
    <property type="entry name" value="Ribonuclease Inhibitor"/>
    <property type="match status" value="3"/>
</dbReference>
<dbReference type="Pfam" id="PF13306">
    <property type="entry name" value="LRR_5"/>
    <property type="match status" value="1"/>
</dbReference>
<evidence type="ECO:0000313" key="6">
    <source>
        <dbReference type="Proteomes" id="UP000887568"/>
    </source>
</evidence>
<dbReference type="OMA" id="SMHERGP"/>
<dbReference type="GeneID" id="119731626"/>
<feature type="transmembrane region" description="Helical" evidence="3">
    <location>
        <begin position="481"/>
        <end position="504"/>
    </location>
</feature>
<keyword evidence="6" id="KW-1185">Reference proteome</keyword>
<organism evidence="5 6">
    <name type="scientific">Patiria miniata</name>
    <name type="common">Bat star</name>
    <name type="synonym">Asterina miniata</name>
    <dbReference type="NCBI Taxonomy" id="46514"/>
    <lineage>
        <taxon>Eukaryota</taxon>
        <taxon>Metazoa</taxon>
        <taxon>Echinodermata</taxon>
        <taxon>Eleutherozoa</taxon>
        <taxon>Asterozoa</taxon>
        <taxon>Asteroidea</taxon>
        <taxon>Valvatacea</taxon>
        <taxon>Valvatida</taxon>
        <taxon>Asterinidae</taxon>
        <taxon>Patiria</taxon>
    </lineage>
</organism>
<dbReference type="OrthoDB" id="2013775at2759"/>
<dbReference type="Pfam" id="PF13855">
    <property type="entry name" value="LRR_8"/>
    <property type="match status" value="1"/>
</dbReference>
<keyword evidence="4" id="KW-0732">Signal</keyword>
<feature type="signal peptide" evidence="4">
    <location>
        <begin position="1"/>
        <end position="30"/>
    </location>
</feature>
<dbReference type="PANTHER" id="PTHR45712:SF30">
    <property type="entry name" value="LRRNT DOMAIN-CONTAINING PROTEIN"/>
    <property type="match status" value="1"/>
</dbReference>
<keyword evidence="1" id="KW-0433">Leucine-rich repeat</keyword>
<reference evidence="5" key="1">
    <citation type="submission" date="2022-11" db="UniProtKB">
        <authorList>
            <consortium name="EnsemblMetazoa"/>
        </authorList>
    </citation>
    <scope>IDENTIFICATION</scope>
</reference>
<evidence type="ECO:0000256" key="2">
    <source>
        <dbReference type="ARBA" id="ARBA00022737"/>
    </source>
</evidence>
<evidence type="ECO:0000256" key="3">
    <source>
        <dbReference type="SAM" id="Phobius"/>
    </source>
</evidence>
<keyword evidence="3" id="KW-0812">Transmembrane</keyword>
<dbReference type="GO" id="GO:0005615">
    <property type="term" value="C:extracellular space"/>
    <property type="evidence" value="ECO:0007669"/>
    <property type="project" value="TreeGrafter"/>
</dbReference>
<evidence type="ECO:0000256" key="4">
    <source>
        <dbReference type="SAM" id="SignalP"/>
    </source>
</evidence>
<dbReference type="SUPFAM" id="SSF52058">
    <property type="entry name" value="L domain-like"/>
    <property type="match status" value="1"/>
</dbReference>
<feature type="chain" id="PRO_5037309990" evidence="4">
    <location>
        <begin position="31"/>
        <end position="680"/>
    </location>
</feature>
<dbReference type="Proteomes" id="UP000887568">
    <property type="component" value="Unplaced"/>
</dbReference>
<dbReference type="EnsemblMetazoa" id="XM_038204825.1">
    <property type="protein sequence ID" value="XP_038060753.1"/>
    <property type="gene ID" value="LOC119731626"/>
</dbReference>
<proteinExistence type="predicted"/>
<evidence type="ECO:0000256" key="1">
    <source>
        <dbReference type="ARBA" id="ARBA00022614"/>
    </source>
</evidence>
<keyword evidence="2" id="KW-0677">Repeat</keyword>
<keyword evidence="3" id="KW-1133">Transmembrane helix</keyword>
<keyword evidence="3" id="KW-0472">Membrane</keyword>
<dbReference type="PROSITE" id="PS51450">
    <property type="entry name" value="LRR"/>
    <property type="match status" value="1"/>
</dbReference>